<dbReference type="OrthoDB" id="9795467at2"/>
<dbReference type="SUPFAM" id="SSF53850">
    <property type="entry name" value="Periplasmic binding protein-like II"/>
    <property type="match status" value="1"/>
</dbReference>
<dbReference type="Pfam" id="PF13416">
    <property type="entry name" value="SBP_bac_8"/>
    <property type="match status" value="1"/>
</dbReference>
<dbReference type="RefSeq" id="WP_008428834.1">
    <property type="nucleotide sequence ID" value="NZ_AEPB01000010.1"/>
</dbReference>
<keyword evidence="4" id="KW-0812">Transmembrane</keyword>
<evidence type="ECO:0000256" key="3">
    <source>
        <dbReference type="ARBA" id="ARBA00022729"/>
    </source>
</evidence>
<evidence type="ECO:0000256" key="4">
    <source>
        <dbReference type="SAM" id="Phobius"/>
    </source>
</evidence>
<keyword evidence="2" id="KW-0813">Transport</keyword>
<dbReference type="PANTHER" id="PTHR30061:SF50">
    <property type="entry name" value="MALTOSE_MALTODEXTRIN-BINDING PERIPLASMIC PROTEIN"/>
    <property type="match status" value="1"/>
</dbReference>
<sequence length="374" mass="43314">MKLKVFLIVSILIMVLSVSYIISMLNQDFVLSQETKYEATLNVWTTTPELSVILKQFQGETNIQMNIKQFQNSELLMEELELTKLNNKFPELVEIPANYGIANMKSDYNIQPIDGFMEKDLFHTAARELFSEKAELYAFPLGIEIPVLYYNKTLLTDEIKKEAFPFQEKQTVEQFKAFQDKKNKGNSNKQFWMFHFDEQVSWYWDSYSLSRGASNTLQLEDSWSMLYDQYELVPPFDSPMAITRFVNSQVGALISNSKHIYTIQQLIGNRFEFEAQPFRKESNDRILISGKGLAVTGNPETDPADLEQLFRFLDSQEIQLQLLSATGILPAQKELLENAAFIRKLPMAKYLLPLAKENPYFTGTTDERKLQRES</sequence>
<evidence type="ECO:0000256" key="1">
    <source>
        <dbReference type="ARBA" id="ARBA00008520"/>
    </source>
</evidence>
<protein>
    <recommendedName>
        <fullName evidence="7">Extracellular solute-binding protein</fullName>
    </recommendedName>
</protein>
<evidence type="ECO:0000313" key="6">
    <source>
        <dbReference type="Proteomes" id="UP000003052"/>
    </source>
</evidence>
<dbReference type="eggNOG" id="ENOG502ZACQ">
    <property type="taxonomic scope" value="Bacteria"/>
</dbReference>
<proteinExistence type="inferred from homology"/>
<dbReference type="GO" id="GO:0042956">
    <property type="term" value="P:maltodextrin transmembrane transport"/>
    <property type="evidence" value="ECO:0007669"/>
    <property type="project" value="TreeGrafter"/>
</dbReference>
<evidence type="ECO:0000256" key="2">
    <source>
        <dbReference type="ARBA" id="ARBA00022448"/>
    </source>
</evidence>
<feature type="transmembrane region" description="Helical" evidence="4">
    <location>
        <begin position="5"/>
        <end position="25"/>
    </location>
</feature>
<comment type="caution">
    <text evidence="5">The sequence shown here is derived from an EMBL/GenBank/DDBJ whole genome shotgun (WGS) entry which is preliminary data.</text>
</comment>
<dbReference type="Gene3D" id="3.40.190.10">
    <property type="entry name" value="Periplasmic binding protein-like II"/>
    <property type="match status" value="1"/>
</dbReference>
<comment type="similarity">
    <text evidence="1">Belongs to the bacterial solute-binding protein 1 family.</text>
</comment>
<name>E7RDU9_9BACL</name>
<dbReference type="Proteomes" id="UP000003052">
    <property type="component" value="Unassembled WGS sequence"/>
</dbReference>
<gene>
    <name evidence="5" type="ORF">GPDM_03135</name>
</gene>
<dbReference type="GO" id="GO:1901982">
    <property type="term" value="F:maltose binding"/>
    <property type="evidence" value="ECO:0007669"/>
    <property type="project" value="TreeGrafter"/>
</dbReference>
<reference evidence="5 6" key="1">
    <citation type="journal article" date="2011" name="J. Bacteriol.">
        <title>The Draft Genome of Planococcus donghaensis MPA1U2 Reveals Nonsporulation Pathways Controlled by a Conserved Spo0A Regulon.</title>
        <authorList>
            <person name="Pearson M.D."/>
            <person name="Noller H.F."/>
        </authorList>
    </citation>
    <scope>NUCLEOTIDE SEQUENCE [LARGE SCALE GENOMIC DNA]</scope>
    <source>
        <strain evidence="5 6">MPA1U2</strain>
    </source>
</reference>
<dbReference type="InterPro" id="IPR006059">
    <property type="entry name" value="SBP"/>
</dbReference>
<accession>E7RDU9</accession>
<dbReference type="GO" id="GO:0055052">
    <property type="term" value="C:ATP-binding cassette (ABC) transporter complex, substrate-binding subunit-containing"/>
    <property type="evidence" value="ECO:0007669"/>
    <property type="project" value="TreeGrafter"/>
</dbReference>
<dbReference type="EMBL" id="AEPB01000010">
    <property type="protein sequence ID" value="EGA90855.1"/>
    <property type="molecule type" value="Genomic_DNA"/>
</dbReference>
<organism evidence="5 6">
    <name type="scientific">Planococcus donghaensis MPA1U2</name>
    <dbReference type="NCBI Taxonomy" id="933115"/>
    <lineage>
        <taxon>Bacteria</taxon>
        <taxon>Bacillati</taxon>
        <taxon>Bacillota</taxon>
        <taxon>Bacilli</taxon>
        <taxon>Bacillales</taxon>
        <taxon>Caryophanaceae</taxon>
        <taxon>Planococcus</taxon>
    </lineage>
</organism>
<keyword evidence="4" id="KW-1133">Transmembrane helix</keyword>
<dbReference type="GO" id="GO:0015768">
    <property type="term" value="P:maltose transport"/>
    <property type="evidence" value="ECO:0007669"/>
    <property type="project" value="TreeGrafter"/>
</dbReference>
<evidence type="ECO:0008006" key="7">
    <source>
        <dbReference type="Google" id="ProtNLM"/>
    </source>
</evidence>
<evidence type="ECO:0000313" key="5">
    <source>
        <dbReference type="EMBL" id="EGA90855.1"/>
    </source>
</evidence>
<keyword evidence="4" id="KW-0472">Membrane</keyword>
<keyword evidence="3" id="KW-0732">Signal</keyword>
<dbReference type="PANTHER" id="PTHR30061">
    <property type="entry name" value="MALTOSE-BINDING PERIPLASMIC PROTEIN"/>
    <property type="match status" value="1"/>
</dbReference>
<dbReference type="AlphaFoldDB" id="E7RDU9"/>